<feature type="region of interest" description="Disordered" evidence="1">
    <location>
        <begin position="88"/>
        <end position="118"/>
    </location>
</feature>
<reference evidence="2 3" key="1">
    <citation type="submission" date="2019-07" db="EMBL/GenBank/DDBJ databases">
        <title>Quadrisphaera sp. strain DD2A genome sequencing and assembly.</title>
        <authorList>
            <person name="Kim I."/>
        </authorList>
    </citation>
    <scope>NUCLEOTIDE SEQUENCE [LARGE SCALE GENOMIC DNA]</scope>
    <source>
        <strain evidence="2 3">DD2A</strain>
    </source>
</reference>
<keyword evidence="3" id="KW-1185">Reference proteome</keyword>
<organism evidence="2 3">
    <name type="scientific">Quadrisphaera setariae</name>
    <dbReference type="NCBI Taxonomy" id="2593304"/>
    <lineage>
        <taxon>Bacteria</taxon>
        <taxon>Bacillati</taxon>
        <taxon>Actinomycetota</taxon>
        <taxon>Actinomycetes</taxon>
        <taxon>Kineosporiales</taxon>
        <taxon>Kineosporiaceae</taxon>
        <taxon>Quadrisphaera</taxon>
    </lineage>
</organism>
<proteinExistence type="predicted"/>
<protein>
    <submittedName>
        <fullName evidence="2">Uncharacterized protein</fullName>
    </submittedName>
</protein>
<sequence>MHVTSAHHRELQRVYREALAAQVVVVLSDEDREDLSWNLADVTASSTSWEAVRAALVAELAHRGVGEDHGEDRLAPLADALLHAVQAAPDPTPTSGAAGGSAGARHTPLAPVAGAPWTPGVRTTTTASCCERC</sequence>
<evidence type="ECO:0000313" key="2">
    <source>
        <dbReference type="EMBL" id="TXR56784.1"/>
    </source>
</evidence>
<dbReference type="RefSeq" id="WP_147925913.1">
    <property type="nucleotide sequence ID" value="NZ_VKAC01000004.1"/>
</dbReference>
<dbReference type="AlphaFoldDB" id="A0A5C8ZGX1"/>
<dbReference type="EMBL" id="VKAC01000004">
    <property type="protein sequence ID" value="TXR56784.1"/>
    <property type="molecule type" value="Genomic_DNA"/>
</dbReference>
<comment type="caution">
    <text evidence="2">The sequence shown here is derived from an EMBL/GenBank/DDBJ whole genome shotgun (WGS) entry which is preliminary data.</text>
</comment>
<evidence type="ECO:0000313" key="3">
    <source>
        <dbReference type="Proteomes" id="UP000321234"/>
    </source>
</evidence>
<accession>A0A5C8ZGX1</accession>
<evidence type="ECO:0000256" key="1">
    <source>
        <dbReference type="SAM" id="MobiDB-lite"/>
    </source>
</evidence>
<name>A0A5C8ZGX1_9ACTN</name>
<dbReference type="Proteomes" id="UP000321234">
    <property type="component" value="Unassembled WGS sequence"/>
</dbReference>
<gene>
    <name evidence="2" type="ORF">FMM08_08625</name>
</gene>